<dbReference type="Proteomes" id="UP000262538">
    <property type="component" value="Unassembled WGS sequence"/>
</dbReference>
<comment type="caution">
    <text evidence="4">The sequence shown here is derived from an EMBL/GenBank/DDBJ whole genome shotgun (WGS) entry which is preliminary data.</text>
</comment>
<dbReference type="InterPro" id="IPR001650">
    <property type="entry name" value="Helicase_C-like"/>
</dbReference>
<reference evidence="4 5" key="1">
    <citation type="submission" date="2018-08" db="EMBL/GenBank/DDBJ databases">
        <title>Microbispora. triticiradicis sp. nov., a novel actinomycete isolated from the root of wheat (Triticum aestivum L.)).</title>
        <authorList>
            <person name="Han C."/>
        </authorList>
    </citation>
    <scope>NUCLEOTIDE SEQUENCE [LARGE SCALE GENOMIC DNA]</scope>
    <source>
        <strain evidence="4 5">NEAU-HRDPA2-9</strain>
    </source>
</reference>
<feature type="domain" description="Helicase C-terminal" evidence="3">
    <location>
        <begin position="558"/>
        <end position="722"/>
    </location>
</feature>
<dbReference type="InterPro" id="IPR038718">
    <property type="entry name" value="SNF2-like_sf"/>
</dbReference>
<sequence length="1096" mass="122459">MGQLVQYAGSPGVGRVGEVDDSRARVEFFESVAEPLAHSEWVPLVDCDPLILSPGTRVYWRNRDTGDWLAGRVKALVDDSYFVAFPNVPYDFPVPVDELRVRWDQPIADPVTVLTAGGNESAYFHDARLPFLRNLVAQRAASANTSALLSSAVELFPHQIHTVLTVLSDPVQRYLLADEVGLGKGIEAGLIIRQTLLDYPTAQICVVTPEVLRRQWVQELCDKFFIDDFPRATVKCLAHETPERWANYHQSDLVIVDEVHRLAQTAGPDDPSYRALAALAHSSPRLLLLSATPVMSHQATQLGVLHLLDPELYRWTDRAAFEHKYKLRSQLASSVHALDSDYTYLLPSAIEHIRALLPSADYRFAELSRRILELLDDEDELLPNADTAELKVRTEALRAHISEAYRLHRRVIRHRRRTVLRDDPESDCLPFEVRGRQDPEVLVIDSDAHNAVQVALSEWRSRVWDHLIDADLERYKASYAMAFAVLVSRGTVSPGDLAAALEWRINNDEKAAHRAGLDDRERTLLLEPTVLDVERAVLEELRARLLSAGPEQRHLDDLIDTMLPALKRSRRTVIFCGPGQLAGALTERLRQRFKQLSVHEHSRHVDPEAAAKAVSTWAVPLRQYAGNRVLVADDSAEDGLNLQMADATIHLRLPWSPNQLEQRLGRVDRYQAAGQLTSLAPALQYRLGDHDAEESFLEAWAVLMSAGFHVFSESVSTLQDAIFEGLVEIWTSALEHGPEGLHNVILTVRKKLELAREEIDKMDMLEAVHETSLENRDLAGALIGIEADWRDIQAAMLRYASGPGGINLRHQSHIVDGCKREVFDLWRSRPLLDPRQWNQAQARVYPKMAEGAFNRSAALKARGTRLLRLGNPLVDVLAAALFGDDRGQASAFRRSDPDHRGDALAYFGFDYLVEADLTGALDLLADQRNATSALRRQADRLLPPFTLKVWIEGGAESPVTDTLLLNWLERPYDNKRDQNYSSGRISGLLEVFGDWGGYRAAAEAAELSARQHLAEVTDLARRCDQAQEHSRQRVAIAMAQAQARKAAGHLVGDTESLITDATVADALVKGLSQPTVKVIAATCVIRTRPEVVSRDK</sequence>
<dbReference type="PROSITE" id="PS51192">
    <property type="entry name" value="HELICASE_ATP_BIND_1"/>
    <property type="match status" value="1"/>
</dbReference>
<feature type="domain" description="Helicase ATP-binding" evidence="2">
    <location>
        <begin position="165"/>
        <end position="311"/>
    </location>
</feature>
<evidence type="ECO:0000259" key="3">
    <source>
        <dbReference type="PROSITE" id="PS51194"/>
    </source>
</evidence>
<protein>
    <submittedName>
        <fullName evidence="4">Restriction endonuclease subunit R</fullName>
    </submittedName>
</protein>
<evidence type="ECO:0000313" key="5">
    <source>
        <dbReference type="Proteomes" id="UP000262538"/>
    </source>
</evidence>
<accession>A0ABX9LK87</accession>
<evidence type="ECO:0000259" key="2">
    <source>
        <dbReference type="PROSITE" id="PS51192"/>
    </source>
</evidence>
<keyword evidence="5" id="KW-1185">Reference proteome</keyword>
<keyword evidence="4" id="KW-0255">Endonuclease</keyword>
<dbReference type="PANTHER" id="PTHR45766">
    <property type="entry name" value="DNA ANNEALING HELICASE AND ENDONUCLEASE ZRANB3 FAMILY MEMBER"/>
    <property type="match status" value="1"/>
</dbReference>
<dbReference type="SUPFAM" id="SSF52540">
    <property type="entry name" value="P-loop containing nucleoside triphosphate hydrolases"/>
    <property type="match status" value="1"/>
</dbReference>
<dbReference type="Pfam" id="PF00271">
    <property type="entry name" value="Helicase_C"/>
    <property type="match status" value="1"/>
</dbReference>
<evidence type="ECO:0000256" key="1">
    <source>
        <dbReference type="ARBA" id="ARBA00022801"/>
    </source>
</evidence>
<dbReference type="Gene3D" id="3.40.50.300">
    <property type="entry name" value="P-loop containing nucleotide triphosphate hydrolases"/>
    <property type="match status" value="1"/>
</dbReference>
<dbReference type="InterPro" id="IPR014001">
    <property type="entry name" value="Helicase_ATP-bd"/>
</dbReference>
<dbReference type="EMBL" id="QFZU02000063">
    <property type="protein sequence ID" value="RGA04365.1"/>
    <property type="molecule type" value="Genomic_DNA"/>
</dbReference>
<dbReference type="SMART" id="SM00487">
    <property type="entry name" value="DEXDc"/>
    <property type="match status" value="1"/>
</dbReference>
<evidence type="ECO:0000313" key="4">
    <source>
        <dbReference type="EMBL" id="RGA04365.1"/>
    </source>
</evidence>
<name>A0ABX9LK87_9ACTN</name>
<dbReference type="GO" id="GO:0004519">
    <property type="term" value="F:endonuclease activity"/>
    <property type="evidence" value="ECO:0007669"/>
    <property type="project" value="UniProtKB-KW"/>
</dbReference>
<dbReference type="PROSITE" id="PS51194">
    <property type="entry name" value="HELICASE_CTER"/>
    <property type="match status" value="1"/>
</dbReference>
<dbReference type="SMART" id="SM00490">
    <property type="entry name" value="HELICc"/>
    <property type="match status" value="1"/>
</dbReference>
<keyword evidence="1" id="KW-0378">Hydrolase</keyword>
<dbReference type="InterPro" id="IPR027417">
    <property type="entry name" value="P-loop_NTPase"/>
</dbReference>
<dbReference type="NCBIfam" id="NF041062">
    <property type="entry name" value="DpdE"/>
    <property type="match status" value="1"/>
</dbReference>
<keyword evidence="4" id="KW-0540">Nuclease</keyword>
<gene>
    <name evidence="4" type="ORF">DI270_014570</name>
</gene>
<organism evidence="4 5">
    <name type="scientific">Microbispora triticiradicis</name>
    <dbReference type="NCBI Taxonomy" id="2200763"/>
    <lineage>
        <taxon>Bacteria</taxon>
        <taxon>Bacillati</taxon>
        <taxon>Actinomycetota</taxon>
        <taxon>Actinomycetes</taxon>
        <taxon>Streptosporangiales</taxon>
        <taxon>Streptosporangiaceae</taxon>
        <taxon>Microbispora</taxon>
    </lineage>
</organism>
<dbReference type="Gene3D" id="3.40.50.10810">
    <property type="entry name" value="Tandem AAA-ATPase domain"/>
    <property type="match status" value="1"/>
</dbReference>
<proteinExistence type="predicted"/>
<dbReference type="PANTHER" id="PTHR45766:SF6">
    <property type="entry name" value="SWI_SNF-RELATED MATRIX-ASSOCIATED ACTIN-DEPENDENT REGULATOR OF CHROMATIN SUBFAMILY A-LIKE PROTEIN 1"/>
    <property type="match status" value="1"/>
</dbReference>